<proteinExistence type="predicted"/>
<organism evidence="3 4">
    <name type="scientific">Sulfoacidibacillus thermotolerans</name>
    <name type="common">Acidibacillus sulfuroxidans</name>
    <dbReference type="NCBI Taxonomy" id="1765684"/>
    <lineage>
        <taxon>Bacteria</taxon>
        <taxon>Bacillati</taxon>
        <taxon>Bacillota</taxon>
        <taxon>Bacilli</taxon>
        <taxon>Bacillales</taxon>
        <taxon>Alicyclobacillaceae</taxon>
        <taxon>Sulfoacidibacillus</taxon>
    </lineage>
</organism>
<evidence type="ECO:0000313" key="4">
    <source>
        <dbReference type="Proteomes" id="UP000245380"/>
    </source>
</evidence>
<dbReference type="SUPFAM" id="SSF56317">
    <property type="entry name" value="Carbon-nitrogen hydrolase"/>
    <property type="match status" value="1"/>
</dbReference>
<dbReference type="Gene3D" id="3.60.110.10">
    <property type="entry name" value="Carbon-nitrogen hydrolase"/>
    <property type="match status" value="1"/>
</dbReference>
<dbReference type="Proteomes" id="UP000245380">
    <property type="component" value="Unassembled WGS sequence"/>
</dbReference>
<dbReference type="AlphaFoldDB" id="A0A2U3DBB5"/>
<sequence>MRVALGQVRPKLGDVHTNLAKLLEFVDRAAREGANLIVFPELALTGYLLRDLTYEVARKVTDDEIVALIAASVKIDILFSFVEETDAHHFYTSSLYASDGRVVHIHRKVYLPTYGLFEEGRHYARGKSIAAFDCTHHRAGIAICEDAWHPSVPYLLSVAGIDVLYIPSSGPGRALGSGSDSGSQLFWERLIRTYAQLFTCFVVFVNRVGFEDGLYFFGHSAVVGPDGELVGKIDTHEEDLQVFTLDLSLLRKERYRLPLLRDEDAHLTYRMLGNMLEEQR</sequence>
<comment type="caution">
    <text evidence="3">The sequence shown here is derived from an EMBL/GenBank/DDBJ whole genome shotgun (WGS) entry which is preliminary data.</text>
</comment>
<name>A0A2U3DBB5_SULT2</name>
<reference evidence="3 4" key="1">
    <citation type="submission" date="2016-11" db="EMBL/GenBank/DDBJ databases">
        <title>Comparative genomics of Acidibacillus ferroxidans species.</title>
        <authorList>
            <person name="Oliveira G."/>
            <person name="Nunes G."/>
            <person name="Oliveira R."/>
            <person name="Araujo F."/>
            <person name="Salim A."/>
            <person name="Scholte L."/>
            <person name="Morais D."/>
            <person name="Nancucheo I."/>
            <person name="Johnson D.B."/>
            <person name="Grail B."/>
            <person name="Bittencourt J."/>
            <person name="Valadares R."/>
        </authorList>
    </citation>
    <scope>NUCLEOTIDE SEQUENCE [LARGE SCALE GENOMIC DNA]</scope>
    <source>
        <strain evidence="3 4">Y002</strain>
    </source>
</reference>
<evidence type="ECO:0000313" key="3">
    <source>
        <dbReference type="EMBL" id="PWI58581.1"/>
    </source>
</evidence>
<keyword evidence="4" id="KW-1185">Reference proteome</keyword>
<dbReference type="Pfam" id="PF00795">
    <property type="entry name" value="CN_hydrolase"/>
    <property type="match status" value="1"/>
</dbReference>
<evidence type="ECO:0000256" key="1">
    <source>
        <dbReference type="ARBA" id="ARBA00022801"/>
    </source>
</evidence>
<keyword evidence="1" id="KW-0378">Hydrolase</keyword>
<gene>
    <name evidence="3" type="ORF">BM613_03050</name>
</gene>
<dbReference type="CDD" id="cd07586">
    <property type="entry name" value="nitrilase_8"/>
    <property type="match status" value="1"/>
</dbReference>
<dbReference type="PANTHER" id="PTHR43674:SF2">
    <property type="entry name" value="BETA-UREIDOPROPIONASE"/>
    <property type="match status" value="1"/>
</dbReference>
<dbReference type="GO" id="GO:0033388">
    <property type="term" value="P:putrescine biosynthetic process from arginine"/>
    <property type="evidence" value="ECO:0007669"/>
    <property type="project" value="TreeGrafter"/>
</dbReference>
<dbReference type="InterPro" id="IPR003010">
    <property type="entry name" value="C-N_Hydrolase"/>
</dbReference>
<protein>
    <recommendedName>
        <fullName evidence="2">CN hydrolase domain-containing protein</fullName>
    </recommendedName>
</protein>
<dbReference type="InterPro" id="IPR050345">
    <property type="entry name" value="Aliph_Amidase/BUP"/>
</dbReference>
<dbReference type="GO" id="GO:0050126">
    <property type="term" value="F:N-carbamoylputrescine amidase activity"/>
    <property type="evidence" value="ECO:0007669"/>
    <property type="project" value="TreeGrafter"/>
</dbReference>
<evidence type="ECO:0000259" key="2">
    <source>
        <dbReference type="PROSITE" id="PS50263"/>
    </source>
</evidence>
<accession>A0A2U3DBB5</accession>
<feature type="domain" description="CN hydrolase" evidence="2">
    <location>
        <begin position="1"/>
        <end position="247"/>
    </location>
</feature>
<dbReference type="PANTHER" id="PTHR43674">
    <property type="entry name" value="NITRILASE C965.09-RELATED"/>
    <property type="match status" value="1"/>
</dbReference>
<dbReference type="EMBL" id="MPDK01000003">
    <property type="protein sequence ID" value="PWI58581.1"/>
    <property type="molecule type" value="Genomic_DNA"/>
</dbReference>
<dbReference type="PROSITE" id="PS50263">
    <property type="entry name" value="CN_HYDROLASE"/>
    <property type="match status" value="1"/>
</dbReference>
<dbReference type="InterPro" id="IPR036526">
    <property type="entry name" value="C-N_Hydrolase_sf"/>
</dbReference>